<evidence type="ECO:0000256" key="2">
    <source>
        <dbReference type="ARBA" id="ARBA00022448"/>
    </source>
</evidence>
<keyword evidence="2" id="KW-0813">Transport</keyword>
<dbReference type="PANTHER" id="PTHR43427:SF6">
    <property type="entry name" value="CHLORIDE CHANNEL PROTEIN CLC-E"/>
    <property type="match status" value="1"/>
</dbReference>
<dbReference type="GO" id="GO:0034707">
    <property type="term" value="C:chloride channel complex"/>
    <property type="evidence" value="ECO:0007669"/>
    <property type="project" value="UniProtKB-KW"/>
</dbReference>
<feature type="region of interest" description="Disordered" evidence="10">
    <location>
        <begin position="1"/>
        <end position="32"/>
    </location>
</feature>
<dbReference type="PRINTS" id="PR00762">
    <property type="entry name" value="CLCHANNEL"/>
</dbReference>
<feature type="transmembrane region" description="Helical" evidence="11">
    <location>
        <begin position="343"/>
        <end position="365"/>
    </location>
</feature>
<evidence type="ECO:0000313" key="13">
    <source>
        <dbReference type="Proteomes" id="UP000566995"/>
    </source>
</evidence>
<dbReference type="InterPro" id="IPR014743">
    <property type="entry name" value="Cl-channel_core"/>
</dbReference>
<evidence type="ECO:0000256" key="11">
    <source>
        <dbReference type="SAM" id="Phobius"/>
    </source>
</evidence>
<reference evidence="12 13" key="1">
    <citation type="submission" date="2020-08" db="EMBL/GenBank/DDBJ databases">
        <title>Functional genomics of gut bacteria from endangered species of beetles.</title>
        <authorList>
            <person name="Carlos-Shanley C."/>
        </authorList>
    </citation>
    <scope>NUCLEOTIDE SEQUENCE [LARGE SCALE GENOMIC DNA]</scope>
    <source>
        <strain evidence="12 13">S00179</strain>
    </source>
</reference>
<feature type="transmembrane region" description="Helical" evidence="11">
    <location>
        <begin position="377"/>
        <end position="402"/>
    </location>
</feature>
<evidence type="ECO:0000256" key="3">
    <source>
        <dbReference type="ARBA" id="ARBA00022692"/>
    </source>
</evidence>
<dbReference type="Proteomes" id="UP000566995">
    <property type="component" value="Unassembled WGS sequence"/>
</dbReference>
<feature type="transmembrane region" description="Helical" evidence="11">
    <location>
        <begin position="221"/>
        <end position="246"/>
    </location>
</feature>
<feature type="transmembrane region" description="Helical" evidence="11">
    <location>
        <begin position="48"/>
        <end position="68"/>
    </location>
</feature>
<feature type="transmembrane region" description="Helical" evidence="11">
    <location>
        <begin position="84"/>
        <end position="101"/>
    </location>
</feature>
<evidence type="ECO:0000256" key="6">
    <source>
        <dbReference type="ARBA" id="ARBA00023136"/>
    </source>
</evidence>
<evidence type="ECO:0000256" key="9">
    <source>
        <dbReference type="ARBA" id="ARBA00023303"/>
    </source>
</evidence>
<dbReference type="RefSeq" id="WP_260403341.1">
    <property type="nucleotide sequence ID" value="NZ_JACHLI010000056.1"/>
</dbReference>
<dbReference type="SUPFAM" id="SSF81340">
    <property type="entry name" value="Clc chloride channel"/>
    <property type="match status" value="1"/>
</dbReference>
<name>A0A7W7P5K0_PSENT</name>
<feature type="transmembrane region" description="Helical" evidence="11">
    <location>
        <begin position="302"/>
        <end position="323"/>
    </location>
</feature>
<keyword evidence="5" id="KW-0406">Ion transport</keyword>
<keyword evidence="6 11" id="KW-0472">Membrane</keyword>
<dbReference type="Gene3D" id="1.10.3080.10">
    <property type="entry name" value="Clc chloride channel"/>
    <property type="match status" value="1"/>
</dbReference>
<dbReference type="InterPro" id="IPR050368">
    <property type="entry name" value="ClC-type_chloride_channel"/>
</dbReference>
<feature type="compositionally biased region" description="Polar residues" evidence="10">
    <location>
        <begin position="1"/>
        <end position="12"/>
    </location>
</feature>
<feature type="transmembrane region" description="Helical" evidence="11">
    <location>
        <begin position="258"/>
        <end position="281"/>
    </location>
</feature>
<evidence type="ECO:0000256" key="4">
    <source>
        <dbReference type="ARBA" id="ARBA00022989"/>
    </source>
</evidence>
<feature type="transmembrane region" description="Helical" evidence="11">
    <location>
        <begin position="183"/>
        <end position="209"/>
    </location>
</feature>
<keyword evidence="3 11" id="KW-0812">Transmembrane</keyword>
<dbReference type="Pfam" id="PF00654">
    <property type="entry name" value="Voltage_CLC"/>
    <property type="match status" value="1"/>
</dbReference>
<dbReference type="EMBL" id="JACHLI010000056">
    <property type="protein sequence ID" value="MBB4868039.1"/>
    <property type="molecule type" value="Genomic_DNA"/>
</dbReference>
<proteinExistence type="predicted"/>
<keyword evidence="8" id="KW-0868">Chloride</keyword>
<feature type="transmembrane region" description="Helical" evidence="11">
    <location>
        <begin position="422"/>
        <end position="441"/>
    </location>
</feature>
<evidence type="ECO:0000256" key="5">
    <source>
        <dbReference type="ARBA" id="ARBA00023065"/>
    </source>
</evidence>
<keyword evidence="9" id="KW-0407">Ion channel</keyword>
<dbReference type="InterPro" id="IPR001807">
    <property type="entry name" value="ClC"/>
</dbReference>
<evidence type="ECO:0000256" key="1">
    <source>
        <dbReference type="ARBA" id="ARBA00004141"/>
    </source>
</evidence>
<dbReference type="GO" id="GO:0005254">
    <property type="term" value="F:chloride channel activity"/>
    <property type="evidence" value="ECO:0007669"/>
    <property type="project" value="UniProtKB-KW"/>
</dbReference>
<keyword evidence="7" id="KW-0869">Chloride channel</keyword>
<protein>
    <submittedName>
        <fullName evidence="12">H+/Cl- antiporter ClcA</fullName>
    </submittedName>
</protein>
<dbReference type="AlphaFoldDB" id="A0A7W7P5K0"/>
<gene>
    <name evidence="12" type="ORF">HNP46_006958</name>
</gene>
<sequence>MSESTPPQSPNEQPDEPLDESAGDSPARSVPRRPLARHPLLRQWRRSLAFWVGALLVGLVALAFAHLADLASATFRAVVAHSPWWPWLLCPVGFAGLVWLTQGALQNTRGSGIPQVIVALEQRSSRTRNALLSLRIAVGKLLMTLLALLVGASAGREGPTVHIGAALMYSFGRRLGLYDKRTVSGLIIAGGAAGIAAAFNTPLGGVVFAIEELSRTFEQRFSGLVLTAVLLGGMVTLGLMGSYSYFGRLSESMPLGPAWIAVVACGVLGGLLGGLYCRLVLPTRRGPLSFISRWRGRWPIRFAAACGLLLALLGLLSGQHVFGTGYAETRSILEGQPVVGHDFLLWKFVANVVSFIAGIPGGLFSPSLTVGASLAPWLTPLIPGASLPAVALLGMSAYLAGVTRTPLTATVITVEMSHSPDMLIPILAATLLASGVSARLNPLPIYHALARQMQEALTPTKGA</sequence>
<comment type="subcellular location">
    <subcellularLocation>
        <location evidence="1">Membrane</location>
        <topology evidence="1">Multi-pass membrane protein</topology>
    </subcellularLocation>
</comment>
<evidence type="ECO:0000256" key="10">
    <source>
        <dbReference type="SAM" id="MobiDB-lite"/>
    </source>
</evidence>
<feature type="compositionally biased region" description="Acidic residues" evidence="10">
    <location>
        <begin position="13"/>
        <end position="22"/>
    </location>
</feature>
<comment type="caution">
    <text evidence="12">The sequence shown here is derived from an EMBL/GenBank/DDBJ whole genome shotgun (WGS) entry which is preliminary data.</text>
</comment>
<dbReference type="PANTHER" id="PTHR43427">
    <property type="entry name" value="CHLORIDE CHANNEL PROTEIN CLC-E"/>
    <property type="match status" value="1"/>
</dbReference>
<organism evidence="12 13">
    <name type="scientific">Pseudomonas nitroreducens</name>
    <dbReference type="NCBI Taxonomy" id="46680"/>
    <lineage>
        <taxon>Bacteria</taxon>
        <taxon>Pseudomonadati</taxon>
        <taxon>Pseudomonadota</taxon>
        <taxon>Gammaproteobacteria</taxon>
        <taxon>Pseudomonadales</taxon>
        <taxon>Pseudomonadaceae</taxon>
        <taxon>Pseudomonas</taxon>
    </lineage>
</organism>
<keyword evidence="4 11" id="KW-1133">Transmembrane helix</keyword>
<dbReference type="CDD" id="cd01034">
    <property type="entry name" value="EriC_like"/>
    <property type="match status" value="1"/>
</dbReference>
<feature type="transmembrane region" description="Helical" evidence="11">
    <location>
        <begin position="132"/>
        <end position="152"/>
    </location>
</feature>
<accession>A0A7W7P5K0</accession>
<evidence type="ECO:0000256" key="7">
    <source>
        <dbReference type="ARBA" id="ARBA00023173"/>
    </source>
</evidence>
<evidence type="ECO:0000313" key="12">
    <source>
        <dbReference type="EMBL" id="MBB4868039.1"/>
    </source>
</evidence>
<evidence type="ECO:0000256" key="8">
    <source>
        <dbReference type="ARBA" id="ARBA00023214"/>
    </source>
</evidence>